<evidence type="ECO:0000256" key="4">
    <source>
        <dbReference type="ARBA" id="ARBA00022475"/>
    </source>
</evidence>
<comment type="caution">
    <text evidence="12">The sequence shown here is derived from an EMBL/GenBank/DDBJ whole genome shotgun (WGS) entry which is preliminary data.</text>
</comment>
<dbReference type="PRINTS" id="PR00783">
    <property type="entry name" value="MINTRINSICP"/>
</dbReference>
<evidence type="ECO:0000256" key="11">
    <source>
        <dbReference type="SAM" id="Phobius"/>
    </source>
</evidence>
<dbReference type="InterPro" id="IPR000425">
    <property type="entry name" value="MIP"/>
</dbReference>
<proteinExistence type="inferred from homology"/>
<evidence type="ECO:0000313" key="13">
    <source>
        <dbReference type="Proteomes" id="UP000268372"/>
    </source>
</evidence>
<feature type="transmembrane region" description="Helical" evidence="11">
    <location>
        <begin position="131"/>
        <end position="151"/>
    </location>
</feature>
<dbReference type="FunFam" id="1.20.1080.10:FF:000007">
    <property type="entry name" value="Aquaporin Z"/>
    <property type="match status" value="1"/>
</dbReference>
<evidence type="ECO:0000256" key="3">
    <source>
        <dbReference type="ARBA" id="ARBA00022448"/>
    </source>
</evidence>
<dbReference type="CDD" id="cd00333">
    <property type="entry name" value="MIP"/>
    <property type="match status" value="1"/>
</dbReference>
<evidence type="ECO:0000256" key="1">
    <source>
        <dbReference type="ARBA" id="ARBA00004141"/>
    </source>
</evidence>
<evidence type="ECO:0000256" key="7">
    <source>
        <dbReference type="ARBA" id="ARBA00022737"/>
    </source>
</evidence>
<dbReference type="Pfam" id="PF00230">
    <property type="entry name" value="MIP"/>
    <property type="match status" value="1"/>
</dbReference>
<keyword evidence="13" id="KW-1185">Reference proteome</keyword>
<evidence type="ECO:0000256" key="2">
    <source>
        <dbReference type="ARBA" id="ARBA00006175"/>
    </source>
</evidence>
<dbReference type="PANTHER" id="PTHR45724:SF13">
    <property type="entry name" value="AQUAPORIN NIP1-1-RELATED"/>
    <property type="match status" value="1"/>
</dbReference>
<accession>A0A3P1B055</accession>
<keyword evidence="6 10" id="KW-0812">Transmembrane</keyword>
<dbReference type="NCBIfam" id="TIGR00861">
    <property type="entry name" value="MIP"/>
    <property type="match status" value="1"/>
</dbReference>
<evidence type="ECO:0000256" key="9">
    <source>
        <dbReference type="ARBA" id="ARBA00023136"/>
    </source>
</evidence>
<name>A0A3P1B055_9FLAO</name>
<dbReference type="GO" id="GO:0015267">
    <property type="term" value="F:channel activity"/>
    <property type="evidence" value="ECO:0007669"/>
    <property type="project" value="InterPro"/>
</dbReference>
<dbReference type="NCBIfam" id="NF003838">
    <property type="entry name" value="PRK05420.1"/>
    <property type="match status" value="1"/>
</dbReference>
<keyword evidence="9 11" id="KW-0472">Membrane</keyword>
<reference evidence="12 13" key="1">
    <citation type="submission" date="2018-11" db="EMBL/GenBank/DDBJ databases">
        <title>Flavobacterium sp. nov., YIM 102796 draft genome.</title>
        <authorList>
            <person name="Li G."/>
            <person name="Jiang Y."/>
        </authorList>
    </citation>
    <scope>NUCLEOTIDE SEQUENCE [LARGE SCALE GENOMIC DNA]</scope>
    <source>
        <strain evidence="12 13">YIM 102796</strain>
    </source>
</reference>
<organism evidence="12 13">
    <name type="scientific">Paenimyroides viscosum</name>
    <dbReference type="NCBI Taxonomy" id="2488729"/>
    <lineage>
        <taxon>Bacteria</taxon>
        <taxon>Pseudomonadati</taxon>
        <taxon>Bacteroidota</taxon>
        <taxon>Flavobacteriia</taxon>
        <taxon>Flavobacteriales</taxon>
        <taxon>Flavobacteriaceae</taxon>
        <taxon>Paenimyroides</taxon>
    </lineage>
</organism>
<keyword evidence="7" id="KW-0677">Repeat</keyword>
<dbReference type="InterPro" id="IPR023271">
    <property type="entry name" value="Aquaporin-like"/>
</dbReference>
<dbReference type="Gene3D" id="1.20.1080.10">
    <property type="entry name" value="Glycerol uptake facilitator protein"/>
    <property type="match status" value="1"/>
</dbReference>
<evidence type="ECO:0000313" key="12">
    <source>
        <dbReference type="EMBL" id="RRA94699.1"/>
    </source>
</evidence>
<feature type="transmembrane region" description="Helical" evidence="11">
    <location>
        <begin position="210"/>
        <end position="230"/>
    </location>
</feature>
<dbReference type="InterPro" id="IPR022357">
    <property type="entry name" value="MIP_CS"/>
</dbReference>
<dbReference type="EMBL" id="RQTJ01000015">
    <property type="protein sequence ID" value="RRA94699.1"/>
    <property type="molecule type" value="Genomic_DNA"/>
</dbReference>
<dbReference type="SUPFAM" id="SSF81338">
    <property type="entry name" value="Aquaporin-like"/>
    <property type="match status" value="1"/>
</dbReference>
<dbReference type="PROSITE" id="PS51257">
    <property type="entry name" value="PROKAR_LIPOPROTEIN"/>
    <property type="match status" value="1"/>
</dbReference>
<sequence length="236" mass="24633">MEKLFAEFFGTFWLVFGGCGAAVFAAGVPEIGIGLAGVSLAFGLTVLTMAYAVGHISGGHFNPAVSFGLFAGGRFPAKDLLPYIVSQVLGASAAAGCLYLILNGAGAFSTEGAGAFATNFYEMEGYAGRSYSMAAAFLTEFLLTAFFLIIILGATDKWVNGKFAGIAIGLALTLTLIHLISIPITNTSVNPARSTSQALFVQGEALSQLWLFWTAPIAGAIIGGLLYKFLLQKSEE</sequence>
<evidence type="ECO:0000256" key="6">
    <source>
        <dbReference type="ARBA" id="ARBA00022692"/>
    </source>
</evidence>
<gene>
    <name evidence="12" type="ORF">EG242_08455</name>
</gene>
<protein>
    <submittedName>
        <fullName evidence="12">Aquaporin Z</fullName>
    </submittedName>
</protein>
<dbReference type="PANTHER" id="PTHR45724">
    <property type="entry name" value="AQUAPORIN NIP2-1"/>
    <property type="match status" value="1"/>
</dbReference>
<dbReference type="AlphaFoldDB" id="A0A3P1B055"/>
<keyword evidence="3 10" id="KW-0813">Transport</keyword>
<evidence type="ECO:0000256" key="5">
    <source>
        <dbReference type="ARBA" id="ARBA00022519"/>
    </source>
</evidence>
<dbReference type="OrthoDB" id="9807293at2"/>
<keyword evidence="8 11" id="KW-1133">Transmembrane helix</keyword>
<evidence type="ECO:0000256" key="10">
    <source>
        <dbReference type="RuleBase" id="RU000477"/>
    </source>
</evidence>
<feature type="transmembrane region" description="Helical" evidence="11">
    <location>
        <begin position="80"/>
        <end position="102"/>
    </location>
</feature>
<keyword evidence="5" id="KW-0997">Cell inner membrane</keyword>
<feature type="transmembrane region" description="Helical" evidence="11">
    <location>
        <begin position="163"/>
        <end position="184"/>
    </location>
</feature>
<dbReference type="InterPro" id="IPR034294">
    <property type="entry name" value="Aquaporin_transptr"/>
</dbReference>
<dbReference type="Proteomes" id="UP000268372">
    <property type="component" value="Unassembled WGS sequence"/>
</dbReference>
<comment type="similarity">
    <text evidence="2 10">Belongs to the MIP/aquaporin (TC 1.A.8) family.</text>
</comment>
<comment type="subcellular location">
    <subcellularLocation>
        <location evidence="1">Membrane</location>
        <topology evidence="1">Multi-pass membrane protein</topology>
    </subcellularLocation>
</comment>
<dbReference type="GO" id="GO:0016020">
    <property type="term" value="C:membrane"/>
    <property type="evidence" value="ECO:0007669"/>
    <property type="project" value="UniProtKB-SubCell"/>
</dbReference>
<evidence type="ECO:0000256" key="8">
    <source>
        <dbReference type="ARBA" id="ARBA00022989"/>
    </source>
</evidence>
<feature type="transmembrane region" description="Helical" evidence="11">
    <location>
        <begin position="31"/>
        <end position="53"/>
    </location>
</feature>
<dbReference type="PROSITE" id="PS00221">
    <property type="entry name" value="MIP"/>
    <property type="match status" value="1"/>
</dbReference>
<keyword evidence="4" id="KW-1003">Cell membrane</keyword>